<evidence type="ECO:0000256" key="3">
    <source>
        <dbReference type="ARBA" id="ARBA00022737"/>
    </source>
</evidence>
<comment type="subcellular location">
    <subcellularLocation>
        <location evidence="1">Cell membrane</location>
    </subcellularLocation>
</comment>
<dbReference type="PANTHER" id="PTHR14191">
    <property type="entry name" value="PDZ DOMAIN CONTAINING PROTEIN"/>
    <property type="match status" value="1"/>
</dbReference>
<feature type="compositionally biased region" description="Basic and acidic residues" evidence="5">
    <location>
        <begin position="438"/>
        <end position="469"/>
    </location>
</feature>
<evidence type="ECO:0000256" key="1">
    <source>
        <dbReference type="ARBA" id="ARBA00004236"/>
    </source>
</evidence>
<feature type="compositionally biased region" description="Basic and acidic residues" evidence="5">
    <location>
        <begin position="480"/>
        <end position="498"/>
    </location>
</feature>
<dbReference type="GO" id="GO:0072659">
    <property type="term" value="P:protein localization to plasma membrane"/>
    <property type="evidence" value="ECO:0007669"/>
    <property type="project" value="TreeGrafter"/>
</dbReference>
<feature type="compositionally biased region" description="Polar residues" evidence="5">
    <location>
        <begin position="380"/>
        <end position="396"/>
    </location>
</feature>
<feature type="region of interest" description="Disordered" evidence="5">
    <location>
        <begin position="265"/>
        <end position="318"/>
    </location>
</feature>
<dbReference type="PANTHER" id="PTHR14191:SF3">
    <property type="entry name" value="NA(+)_H(+) EXCHANGE REGULATORY COFACTOR-LIKE PROTEIN NRFL-1"/>
    <property type="match status" value="1"/>
</dbReference>
<keyword evidence="2" id="KW-0472">Membrane</keyword>
<evidence type="ECO:0000259" key="6">
    <source>
        <dbReference type="PROSITE" id="PS50106"/>
    </source>
</evidence>
<dbReference type="Pfam" id="PF17820">
    <property type="entry name" value="PDZ_6"/>
    <property type="match status" value="1"/>
</dbReference>
<evidence type="ECO:0000313" key="7">
    <source>
        <dbReference type="EMBL" id="CBY09763.1"/>
    </source>
</evidence>
<dbReference type="InParanoid" id="E4XGG5"/>
<dbReference type="InterPro" id="IPR001478">
    <property type="entry name" value="PDZ"/>
</dbReference>
<dbReference type="GO" id="GO:0043495">
    <property type="term" value="F:protein-membrane adaptor activity"/>
    <property type="evidence" value="ECO:0007669"/>
    <property type="project" value="TreeGrafter"/>
</dbReference>
<dbReference type="EMBL" id="FN653048">
    <property type="protein sequence ID" value="CBY09763.1"/>
    <property type="molecule type" value="Genomic_DNA"/>
</dbReference>
<dbReference type="InterPro" id="IPR051067">
    <property type="entry name" value="NHER"/>
</dbReference>
<dbReference type="PROSITE" id="PS50106">
    <property type="entry name" value="PDZ"/>
    <property type="match status" value="1"/>
</dbReference>
<sequence>MVDLPPPPGLNVDLEEAAKNLTKMGQKLSGSQEKQEDRALETKEMKLLRDLLHVENELDEKINQVKDLVDREKNIKERDHQPLGKLLSVLDSAKTAIATDYYLLFTKAHLKYRPRTIKIEAASSESFGFRVQQTRVGGKRIFYFSSVTDRSPSAKAGLCQGDRLVELNDKTVDEYDYDELIEKIQTASKPNDEGKKVLIFLLSDPETDEYIQTELALPVIRYQVKPHVNPDSIAKEWLKFRKKQKIAKKGFFSDTSHFETKLELIKPKTKSKPPVSEAQPAMVQEHSDKFISPLPTPTSSTHSGQSRENEIDDVPALNYDRGGERRLLSRIITDNRARGPPRREGWADEPSLRDPSPAHGWNDQSFPPNDFHNNERPVFDNSSNQSHHQQGWANGQRSRHRSSDQWNHPSRFPADEPPTRWNGLPHHHQHHTNSGPLEHTRDFDSRHSHIPPEDYNRHWSHGNNHEANHHGQHVGMRPDSWIDDRRRQSHPDSRFRPY</sequence>
<evidence type="ECO:0000256" key="5">
    <source>
        <dbReference type="SAM" id="MobiDB-lite"/>
    </source>
</evidence>
<dbReference type="AlphaFoldDB" id="E4XGG5"/>
<organism evidence="7">
    <name type="scientific">Oikopleura dioica</name>
    <name type="common">Tunicate</name>
    <dbReference type="NCBI Taxonomy" id="34765"/>
    <lineage>
        <taxon>Eukaryota</taxon>
        <taxon>Metazoa</taxon>
        <taxon>Chordata</taxon>
        <taxon>Tunicata</taxon>
        <taxon>Appendicularia</taxon>
        <taxon>Copelata</taxon>
        <taxon>Oikopleuridae</taxon>
        <taxon>Oikopleura</taxon>
    </lineage>
</organism>
<gene>
    <name evidence="7" type="ORF">GSOID_T00010576001</name>
</gene>
<evidence type="ECO:0000313" key="8">
    <source>
        <dbReference type="Proteomes" id="UP000001307"/>
    </source>
</evidence>
<keyword evidence="8" id="KW-1185">Reference proteome</keyword>
<dbReference type="SUPFAM" id="SSF50156">
    <property type="entry name" value="PDZ domain-like"/>
    <property type="match status" value="1"/>
</dbReference>
<accession>E4XGG5</accession>
<keyword evidence="3" id="KW-0677">Repeat</keyword>
<dbReference type="InterPro" id="IPR041489">
    <property type="entry name" value="PDZ_6"/>
</dbReference>
<dbReference type="SMART" id="SM00228">
    <property type="entry name" value="PDZ"/>
    <property type="match status" value="1"/>
</dbReference>
<evidence type="ECO:0000256" key="2">
    <source>
        <dbReference type="ARBA" id="ARBA00022475"/>
    </source>
</evidence>
<feature type="compositionally biased region" description="Basic and acidic residues" evidence="5">
    <location>
        <begin position="330"/>
        <end position="352"/>
    </location>
</feature>
<dbReference type="OrthoDB" id="10009200at2759"/>
<keyword evidence="2" id="KW-1003">Cell membrane</keyword>
<feature type="domain" description="PDZ" evidence="6">
    <location>
        <begin position="116"/>
        <end position="189"/>
    </location>
</feature>
<proteinExistence type="predicted"/>
<dbReference type="Proteomes" id="UP000001307">
    <property type="component" value="Unassembled WGS sequence"/>
</dbReference>
<dbReference type="GO" id="GO:0016324">
    <property type="term" value="C:apical plasma membrane"/>
    <property type="evidence" value="ECO:0007669"/>
    <property type="project" value="TreeGrafter"/>
</dbReference>
<protein>
    <recommendedName>
        <fullName evidence="6">PDZ domain-containing protein</fullName>
    </recommendedName>
</protein>
<dbReference type="InterPro" id="IPR036034">
    <property type="entry name" value="PDZ_sf"/>
</dbReference>
<keyword evidence="4" id="KW-0175">Coiled coil</keyword>
<name>E4XGG5_OIKDI</name>
<reference evidence="7" key="1">
    <citation type="journal article" date="2010" name="Science">
        <title>Plasticity of animal genome architecture unmasked by rapid evolution of a pelagic tunicate.</title>
        <authorList>
            <person name="Denoeud F."/>
            <person name="Henriet S."/>
            <person name="Mungpakdee S."/>
            <person name="Aury J.M."/>
            <person name="Da Silva C."/>
            <person name="Brinkmann H."/>
            <person name="Mikhaleva J."/>
            <person name="Olsen L.C."/>
            <person name="Jubin C."/>
            <person name="Canestro C."/>
            <person name="Bouquet J.M."/>
            <person name="Danks G."/>
            <person name="Poulain J."/>
            <person name="Campsteijn C."/>
            <person name="Adamski M."/>
            <person name="Cross I."/>
            <person name="Yadetie F."/>
            <person name="Muffato M."/>
            <person name="Louis A."/>
            <person name="Butcher S."/>
            <person name="Tsagkogeorga G."/>
            <person name="Konrad A."/>
            <person name="Singh S."/>
            <person name="Jensen M.F."/>
            <person name="Cong E.H."/>
            <person name="Eikeseth-Otteraa H."/>
            <person name="Noel B."/>
            <person name="Anthouard V."/>
            <person name="Porcel B.M."/>
            <person name="Kachouri-Lafond R."/>
            <person name="Nishino A."/>
            <person name="Ugolini M."/>
            <person name="Chourrout P."/>
            <person name="Nishida H."/>
            <person name="Aasland R."/>
            <person name="Huzurbazar S."/>
            <person name="Westhof E."/>
            <person name="Delsuc F."/>
            <person name="Lehrach H."/>
            <person name="Reinhardt R."/>
            <person name="Weissenbach J."/>
            <person name="Roy S.W."/>
            <person name="Artiguenave F."/>
            <person name="Postlethwait J.H."/>
            <person name="Manak J.R."/>
            <person name="Thompson E.M."/>
            <person name="Jaillon O."/>
            <person name="Du Pasquier L."/>
            <person name="Boudinot P."/>
            <person name="Liberles D.A."/>
            <person name="Volff J.N."/>
            <person name="Philippe H."/>
            <person name="Lenhard B."/>
            <person name="Roest Crollius H."/>
            <person name="Wincker P."/>
            <person name="Chourrout D."/>
        </authorList>
    </citation>
    <scope>NUCLEOTIDE SEQUENCE [LARGE SCALE GENOMIC DNA]</scope>
</reference>
<feature type="region of interest" description="Disordered" evidence="5">
    <location>
        <begin position="330"/>
        <end position="498"/>
    </location>
</feature>
<feature type="coiled-coil region" evidence="4">
    <location>
        <begin position="51"/>
        <end position="78"/>
    </location>
</feature>
<dbReference type="Gene3D" id="2.30.42.10">
    <property type="match status" value="1"/>
</dbReference>
<evidence type="ECO:0000256" key="4">
    <source>
        <dbReference type="SAM" id="Coils"/>
    </source>
</evidence>